<evidence type="ECO:0000313" key="1">
    <source>
        <dbReference type="EMBL" id="MBE5036256.1"/>
    </source>
</evidence>
<gene>
    <name evidence="1" type="ORF">INF35_00340</name>
</gene>
<comment type="caution">
    <text evidence="1">The sequence shown here is derived from an EMBL/GenBank/DDBJ whole genome shotgun (WGS) entry which is preliminary data.</text>
</comment>
<organism evidence="1 2">
    <name type="scientific">Gemmiger gallinarum</name>
    <dbReference type="NCBI Taxonomy" id="2779354"/>
    <lineage>
        <taxon>Bacteria</taxon>
        <taxon>Bacillati</taxon>
        <taxon>Bacillota</taxon>
        <taxon>Clostridia</taxon>
        <taxon>Eubacteriales</taxon>
        <taxon>Gemmiger</taxon>
    </lineage>
</organism>
<dbReference type="RefSeq" id="WP_193499607.1">
    <property type="nucleotide sequence ID" value="NZ_JADCKC010000001.1"/>
</dbReference>
<protein>
    <submittedName>
        <fullName evidence="1">AAA family ATPase</fullName>
    </submittedName>
</protein>
<dbReference type="Gene3D" id="3.40.50.300">
    <property type="entry name" value="P-loop containing nucleotide triphosphate hydrolases"/>
    <property type="match status" value="1"/>
</dbReference>
<dbReference type="Proteomes" id="UP000768567">
    <property type="component" value="Unassembled WGS sequence"/>
</dbReference>
<sequence length="167" mass="18542">MKRLIMVNGTMGVGKTSTCRALLPLVEPAAFLDGDWCWAMSPFVVNNETKALVLDNIACLLNRFLACSQFETVIFCWVMQRQEILDEVLRRLTLENVTVSVFTLTAAVDALRSRLGADISAGVRQPDILERSCAYLPLYKEMNTISLDVSDISPQQAAEWIAAHAAF</sequence>
<accession>A0ABR9QZF5</accession>
<name>A0ABR9QZF5_9FIRM</name>
<proteinExistence type="predicted"/>
<dbReference type="Pfam" id="PF13238">
    <property type="entry name" value="AAA_18"/>
    <property type="match status" value="1"/>
</dbReference>
<keyword evidence="2" id="KW-1185">Reference proteome</keyword>
<dbReference type="InterPro" id="IPR027417">
    <property type="entry name" value="P-loop_NTPase"/>
</dbReference>
<reference evidence="1 2" key="1">
    <citation type="submission" date="2020-10" db="EMBL/GenBank/DDBJ databases">
        <title>ChiBAC.</title>
        <authorList>
            <person name="Zenner C."/>
            <person name="Hitch T.C.A."/>
            <person name="Clavel T."/>
        </authorList>
    </citation>
    <scope>NUCLEOTIDE SEQUENCE [LARGE SCALE GENOMIC DNA]</scope>
    <source>
        <strain evidence="1 2">DSM 109015</strain>
    </source>
</reference>
<dbReference type="EMBL" id="JADCKC010000001">
    <property type="protein sequence ID" value="MBE5036256.1"/>
    <property type="molecule type" value="Genomic_DNA"/>
</dbReference>
<dbReference type="SUPFAM" id="SSF52540">
    <property type="entry name" value="P-loop containing nucleoside triphosphate hydrolases"/>
    <property type="match status" value="1"/>
</dbReference>
<evidence type="ECO:0000313" key="2">
    <source>
        <dbReference type="Proteomes" id="UP000768567"/>
    </source>
</evidence>